<organism evidence="2 3">
    <name type="scientific">Ezakiella coagulans</name>
    <dbReference type="NCBI Taxonomy" id="46507"/>
    <lineage>
        <taxon>Bacteria</taxon>
        <taxon>Bacillati</taxon>
        <taxon>Bacillota</taxon>
        <taxon>Tissierellia</taxon>
        <taxon>Ezakiella</taxon>
    </lineage>
</organism>
<sequence>MKKYIALILTGLMLISLMPFTTFAYYGDYYSDYGDLIVSVMGDDRYPINGAIVTIYDSNGSDVTPSGYYNYNTYRLPYGYYTVVATYMGFEAREMVMVDSSTNYVSLTLSTSNNYKYTFVVNTVDGNGFDIKNLDTRVYDQYDREITSVGGLYTIGYAGKYRVDVYSGYKLVKSTYFDYSDIKSGTLTVNIDGGFYAADAPRALTDTLRIAKNIRRCGDYGSVSPELRRNFESNLDIVSNIVDDFKDGKFSYAYNGRYYDKYGKYYNGYYRNYDSYRNGYYYVNGIPYSYYEFYKKFGYYPDEYDKGRGYNYTADWYLDKYNGLSMRYYVEALVDAANAVLGDMPISSLCTRDIGHLKYPSIYDYNGFDTIGSYDNKTVKEANDLIAEARKLKDKRSDSYWKKYSDALQKAIDETNKALKGNGGLKNAVANLKKAIDDAKKNDGKLYTRRAYMKGITSMTFSPSGTLTRAEMAQIIANLLSQSGKNYSYGAVNFNDVTENSWYYNAVRVASNYGIMVGRPGGNFDPQGLVSKEELIVIAARLGGHEAMAGNTFQIKEHYWSVPYIERALNSGWISMDQNFNPSEKISRGETAKIINKSIGYGADKEYIDKNIDTMTTFDDVDRTNPYYYEIVVATNTISYQRTDSLRIWRAHVTQNGTWSDSNFGNGDLISPIK</sequence>
<feature type="domain" description="SLH" evidence="1">
    <location>
        <begin position="490"/>
        <end position="553"/>
    </location>
</feature>
<dbReference type="EMBL" id="QEKV01000001">
    <property type="protein sequence ID" value="PVY95534.1"/>
    <property type="molecule type" value="Genomic_DNA"/>
</dbReference>
<protein>
    <submittedName>
        <fullName evidence="2">S-layer family protein</fullName>
    </submittedName>
</protein>
<proteinExistence type="predicted"/>
<dbReference type="SUPFAM" id="SSF49464">
    <property type="entry name" value="Carboxypeptidase regulatory domain-like"/>
    <property type="match status" value="1"/>
</dbReference>
<name>A0A2U1E6G0_9FIRM</name>
<dbReference type="AlphaFoldDB" id="A0A2U1E6G0"/>
<accession>A0A2U1E6G0</accession>
<evidence type="ECO:0000259" key="1">
    <source>
        <dbReference type="PROSITE" id="PS51272"/>
    </source>
</evidence>
<gene>
    <name evidence="2" type="ORF">C7381_10160</name>
</gene>
<comment type="caution">
    <text evidence="2">The sequence shown here is derived from an EMBL/GenBank/DDBJ whole genome shotgun (WGS) entry which is preliminary data.</text>
</comment>
<dbReference type="InterPro" id="IPR008969">
    <property type="entry name" value="CarboxyPept-like_regulatory"/>
</dbReference>
<keyword evidence="3" id="KW-1185">Reference proteome</keyword>
<reference evidence="2 3" key="1">
    <citation type="submission" date="2018-04" db="EMBL/GenBank/DDBJ databases">
        <title>Genomic Encyclopedia of Type Strains, Phase IV (KMG-IV): sequencing the most valuable type-strain genomes for metagenomic binning, comparative biology and taxonomic classification.</title>
        <authorList>
            <person name="Goeker M."/>
        </authorList>
    </citation>
    <scope>NUCLEOTIDE SEQUENCE [LARGE SCALE GENOMIC DNA]</scope>
    <source>
        <strain evidence="2 3">DSM 20705</strain>
    </source>
</reference>
<evidence type="ECO:0000313" key="2">
    <source>
        <dbReference type="EMBL" id="PVY95534.1"/>
    </source>
</evidence>
<dbReference type="Proteomes" id="UP000245793">
    <property type="component" value="Unassembled WGS sequence"/>
</dbReference>
<evidence type="ECO:0000313" key="3">
    <source>
        <dbReference type="Proteomes" id="UP000245793"/>
    </source>
</evidence>
<dbReference type="RefSeq" id="WP_116479472.1">
    <property type="nucleotide sequence ID" value="NZ_QEKV01000001.1"/>
</dbReference>
<dbReference type="Pfam" id="PF00395">
    <property type="entry name" value="SLH"/>
    <property type="match status" value="3"/>
</dbReference>
<dbReference type="PROSITE" id="PS51272">
    <property type="entry name" value="SLH"/>
    <property type="match status" value="1"/>
</dbReference>
<dbReference type="InterPro" id="IPR001119">
    <property type="entry name" value="SLH_dom"/>
</dbReference>